<dbReference type="Proteomes" id="UP000000304">
    <property type="component" value="Chromosome 2L"/>
</dbReference>
<reference evidence="12 13" key="1">
    <citation type="journal article" date="2007" name="Nature">
        <title>Evolution of genes and genomes on the Drosophila phylogeny.</title>
        <authorList>
            <consortium name="Drosophila 12 Genomes Consortium"/>
            <person name="Clark A.G."/>
            <person name="Eisen M.B."/>
            <person name="Smith D.R."/>
            <person name="Bergman C.M."/>
            <person name="Oliver B."/>
            <person name="Markow T.A."/>
            <person name="Kaufman T.C."/>
            <person name="Kellis M."/>
            <person name="Gelbart W."/>
            <person name="Iyer V.N."/>
            <person name="Pollard D.A."/>
            <person name="Sackton T.B."/>
            <person name="Larracuente A.M."/>
            <person name="Singh N.D."/>
            <person name="Abad J.P."/>
            <person name="Abt D.N."/>
            <person name="Adryan B."/>
            <person name="Aguade M."/>
            <person name="Akashi H."/>
            <person name="Anderson W.W."/>
            <person name="Aquadro C.F."/>
            <person name="Ardell D.H."/>
            <person name="Arguello R."/>
            <person name="Artieri C.G."/>
            <person name="Barbash D.A."/>
            <person name="Barker D."/>
            <person name="Barsanti P."/>
            <person name="Batterham P."/>
            <person name="Batzoglou S."/>
            <person name="Begun D."/>
            <person name="Bhutkar A."/>
            <person name="Blanco E."/>
            <person name="Bosak S.A."/>
            <person name="Bradley R.K."/>
            <person name="Brand A.D."/>
            <person name="Brent M.R."/>
            <person name="Brooks A.N."/>
            <person name="Brown R.H."/>
            <person name="Butlin R.K."/>
            <person name="Caggese C."/>
            <person name="Calvi B.R."/>
            <person name="Bernardo de Carvalho A."/>
            <person name="Caspi A."/>
            <person name="Castrezana S."/>
            <person name="Celniker S.E."/>
            <person name="Chang J.L."/>
            <person name="Chapple C."/>
            <person name="Chatterji S."/>
            <person name="Chinwalla A."/>
            <person name="Civetta A."/>
            <person name="Clifton S.W."/>
            <person name="Comeron J.M."/>
            <person name="Costello J.C."/>
            <person name="Coyne J.A."/>
            <person name="Daub J."/>
            <person name="David R.G."/>
            <person name="Delcher A.L."/>
            <person name="Delehaunty K."/>
            <person name="Do C.B."/>
            <person name="Ebling H."/>
            <person name="Edwards K."/>
            <person name="Eickbush T."/>
            <person name="Evans J.D."/>
            <person name="Filipski A."/>
            <person name="Findeiss S."/>
            <person name="Freyhult E."/>
            <person name="Fulton L."/>
            <person name="Fulton R."/>
            <person name="Garcia A.C."/>
            <person name="Gardiner A."/>
            <person name="Garfield D.A."/>
            <person name="Garvin B.E."/>
            <person name="Gibson G."/>
            <person name="Gilbert D."/>
            <person name="Gnerre S."/>
            <person name="Godfrey J."/>
            <person name="Good R."/>
            <person name="Gotea V."/>
            <person name="Gravely B."/>
            <person name="Greenberg A.J."/>
            <person name="Griffiths-Jones S."/>
            <person name="Gross S."/>
            <person name="Guigo R."/>
            <person name="Gustafson E.A."/>
            <person name="Haerty W."/>
            <person name="Hahn M.W."/>
            <person name="Halligan D.L."/>
            <person name="Halpern A.L."/>
            <person name="Halter G.M."/>
            <person name="Han M.V."/>
            <person name="Heger A."/>
            <person name="Hillier L."/>
            <person name="Hinrichs A.S."/>
            <person name="Holmes I."/>
            <person name="Hoskins R.A."/>
            <person name="Hubisz M.J."/>
            <person name="Hultmark D."/>
            <person name="Huntley M.A."/>
            <person name="Jaffe D.B."/>
            <person name="Jagadeeshan S."/>
            <person name="Jeck W.R."/>
            <person name="Johnson J."/>
            <person name="Jones C.D."/>
            <person name="Jordan W.C."/>
            <person name="Karpen G.H."/>
            <person name="Kataoka E."/>
            <person name="Keightley P.D."/>
            <person name="Kheradpour P."/>
            <person name="Kirkness E.F."/>
            <person name="Koerich L.B."/>
            <person name="Kristiansen K."/>
            <person name="Kudrna D."/>
            <person name="Kulathinal R.J."/>
            <person name="Kumar S."/>
            <person name="Kwok R."/>
            <person name="Lander E."/>
            <person name="Langley C.H."/>
            <person name="Lapoint R."/>
            <person name="Lazzaro B.P."/>
            <person name="Lee S.J."/>
            <person name="Levesque L."/>
            <person name="Li R."/>
            <person name="Lin C.F."/>
            <person name="Lin M.F."/>
            <person name="Lindblad-Toh K."/>
            <person name="Llopart A."/>
            <person name="Long M."/>
            <person name="Low L."/>
            <person name="Lozovsky E."/>
            <person name="Lu J."/>
            <person name="Luo M."/>
            <person name="Machado C.A."/>
            <person name="Makalowski W."/>
            <person name="Marzo M."/>
            <person name="Matsuda M."/>
            <person name="Matzkin L."/>
            <person name="McAllister B."/>
            <person name="McBride C.S."/>
            <person name="McKernan B."/>
            <person name="McKernan K."/>
            <person name="Mendez-Lago M."/>
            <person name="Minx P."/>
            <person name="Mollenhauer M.U."/>
            <person name="Montooth K."/>
            <person name="Mount S.M."/>
            <person name="Mu X."/>
            <person name="Myers E."/>
            <person name="Negre B."/>
            <person name="Newfeld S."/>
            <person name="Nielsen R."/>
            <person name="Noor M.A."/>
            <person name="O'Grady P."/>
            <person name="Pachter L."/>
            <person name="Papaceit M."/>
            <person name="Parisi M.J."/>
            <person name="Parisi M."/>
            <person name="Parts L."/>
            <person name="Pedersen J.S."/>
            <person name="Pesole G."/>
            <person name="Phillippy A.M."/>
            <person name="Ponting C.P."/>
            <person name="Pop M."/>
            <person name="Porcelli D."/>
            <person name="Powell J.R."/>
            <person name="Prohaska S."/>
            <person name="Pruitt K."/>
            <person name="Puig M."/>
            <person name="Quesneville H."/>
            <person name="Ram K.R."/>
            <person name="Rand D."/>
            <person name="Rasmussen M.D."/>
            <person name="Reed L.K."/>
            <person name="Reenan R."/>
            <person name="Reily A."/>
            <person name="Remington K.A."/>
            <person name="Rieger T.T."/>
            <person name="Ritchie M.G."/>
            <person name="Robin C."/>
            <person name="Rogers Y.H."/>
            <person name="Rohde C."/>
            <person name="Rozas J."/>
            <person name="Rubenfield M.J."/>
            <person name="Ruiz A."/>
            <person name="Russo S."/>
            <person name="Salzberg S.L."/>
            <person name="Sanchez-Gracia A."/>
            <person name="Saranga D.J."/>
            <person name="Sato H."/>
            <person name="Schaeffer S.W."/>
            <person name="Schatz M.C."/>
            <person name="Schlenke T."/>
            <person name="Schwartz R."/>
            <person name="Segarra C."/>
            <person name="Singh R.S."/>
            <person name="Sirot L."/>
            <person name="Sirota M."/>
            <person name="Sisneros N.B."/>
            <person name="Smith C.D."/>
            <person name="Smith T.F."/>
            <person name="Spieth J."/>
            <person name="Stage D.E."/>
            <person name="Stark A."/>
            <person name="Stephan W."/>
            <person name="Strausberg R.L."/>
            <person name="Strempel S."/>
            <person name="Sturgill D."/>
            <person name="Sutton G."/>
            <person name="Sutton G.G."/>
            <person name="Tao W."/>
            <person name="Teichmann S."/>
            <person name="Tobari Y.N."/>
            <person name="Tomimura Y."/>
            <person name="Tsolas J.M."/>
            <person name="Valente V.L."/>
            <person name="Venter E."/>
            <person name="Venter J.C."/>
            <person name="Vicario S."/>
            <person name="Vieira F.G."/>
            <person name="Vilella A.J."/>
            <person name="Villasante A."/>
            <person name="Walenz B."/>
            <person name="Wang J."/>
            <person name="Wasserman M."/>
            <person name="Watts T."/>
            <person name="Wilson D."/>
            <person name="Wilson R.K."/>
            <person name="Wing R.A."/>
            <person name="Wolfner M.F."/>
            <person name="Wong A."/>
            <person name="Wong G.K."/>
            <person name="Wu C.I."/>
            <person name="Wu G."/>
            <person name="Yamamoto D."/>
            <person name="Yang H.P."/>
            <person name="Yang S.P."/>
            <person name="Yorke J.A."/>
            <person name="Yoshida K."/>
            <person name="Zdobnov E."/>
            <person name="Zhang P."/>
            <person name="Zhang Y."/>
            <person name="Zimin A.V."/>
            <person name="Baldwin J."/>
            <person name="Abdouelleil A."/>
            <person name="Abdulkadir J."/>
            <person name="Abebe A."/>
            <person name="Abera B."/>
            <person name="Abreu J."/>
            <person name="Acer S.C."/>
            <person name="Aftuck L."/>
            <person name="Alexander A."/>
            <person name="An P."/>
            <person name="Anderson E."/>
            <person name="Anderson S."/>
            <person name="Arachi H."/>
            <person name="Azer M."/>
            <person name="Bachantsang P."/>
            <person name="Barry A."/>
            <person name="Bayul T."/>
            <person name="Berlin A."/>
            <person name="Bessette D."/>
            <person name="Bloom T."/>
            <person name="Blye J."/>
            <person name="Boguslavskiy L."/>
            <person name="Bonnet C."/>
            <person name="Boukhgalter B."/>
            <person name="Bourzgui I."/>
            <person name="Brown A."/>
            <person name="Cahill P."/>
            <person name="Channer S."/>
            <person name="Cheshatsang Y."/>
            <person name="Chuda L."/>
            <person name="Citroen M."/>
            <person name="Collymore A."/>
            <person name="Cooke P."/>
            <person name="Costello M."/>
            <person name="D'Aco K."/>
            <person name="Daza R."/>
            <person name="De Haan G."/>
            <person name="DeGray S."/>
            <person name="DeMaso C."/>
            <person name="Dhargay N."/>
            <person name="Dooley K."/>
            <person name="Dooley E."/>
            <person name="Doricent M."/>
            <person name="Dorje P."/>
            <person name="Dorjee K."/>
            <person name="Dupes A."/>
            <person name="Elong R."/>
            <person name="Falk J."/>
            <person name="Farina A."/>
            <person name="Faro S."/>
            <person name="Ferguson D."/>
            <person name="Fisher S."/>
            <person name="Foley C.D."/>
            <person name="Franke A."/>
            <person name="Friedrich D."/>
            <person name="Gadbois L."/>
            <person name="Gearin G."/>
            <person name="Gearin C.R."/>
            <person name="Giannoukos G."/>
            <person name="Goode T."/>
            <person name="Graham J."/>
            <person name="Grandbois E."/>
            <person name="Grewal S."/>
            <person name="Gyaltsen K."/>
            <person name="Hafez N."/>
            <person name="Hagos B."/>
            <person name="Hall J."/>
            <person name="Henson C."/>
            <person name="Hollinger A."/>
            <person name="Honan T."/>
            <person name="Huard M.D."/>
            <person name="Hughes L."/>
            <person name="Hurhula B."/>
            <person name="Husby M.E."/>
            <person name="Kamat A."/>
            <person name="Kanga B."/>
            <person name="Kashin S."/>
            <person name="Khazanovich D."/>
            <person name="Kisner P."/>
            <person name="Lance K."/>
            <person name="Lara M."/>
            <person name="Lee W."/>
            <person name="Lennon N."/>
            <person name="Letendre F."/>
            <person name="LeVine R."/>
            <person name="Lipovsky A."/>
            <person name="Liu X."/>
            <person name="Liu J."/>
            <person name="Liu S."/>
            <person name="Lokyitsang T."/>
            <person name="Lokyitsang Y."/>
            <person name="Lubonja R."/>
            <person name="Lui A."/>
            <person name="MacDonald P."/>
            <person name="Magnisalis V."/>
            <person name="Maru K."/>
            <person name="Matthews C."/>
            <person name="McCusker W."/>
            <person name="McDonough S."/>
            <person name="Mehta T."/>
            <person name="Meldrim J."/>
            <person name="Meneus L."/>
            <person name="Mihai O."/>
            <person name="Mihalev A."/>
            <person name="Mihova T."/>
            <person name="Mittelman R."/>
            <person name="Mlenga V."/>
            <person name="Montmayeur A."/>
            <person name="Mulrain L."/>
            <person name="Navidi A."/>
            <person name="Naylor J."/>
            <person name="Negash T."/>
            <person name="Nguyen T."/>
            <person name="Nguyen N."/>
            <person name="Nicol R."/>
            <person name="Norbu C."/>
            <person name="Norbu N."/>
            <person name="Novod N."/>
            <person name="O'Neill B."/>
            <person name="Osman S."/>
            <person name="Markiewicz E."/>
            <person name="Oyono O.L."/>
            <person name="Patti C."/>
            <person name="Phunkhang P."/>
            <person name="Pierre F."/>
            <person name="Priest M."/>
            <person name="Raghuraman S."/>
            <person name="Rege F."/>
            <person name="Reyes R."/>
            <person name="Rise C."/>
            <person name="Rogov P."/>
            <person name="Ross K."/>
            <person name="Ryan E."/>
            <person name="Settipalli S."/>
            <person name="Shea T."/>
            <person name="Sherpa N."/>
            <person name="Shi L."/>
            <person name="Shih D."/>
            <person name="Sparrow T."/>
            <person name="Spaulding J."/>
            <person name="Stalker J."/>
            <person name="Stange-Thomann N."/>
            <person name="Stavropoulos S."/>
            <person name="Stone C."/>
            <person name="Strader C."/>
            <person name="Tesfaye S."/>
            <person name="Thomson T."/>
            <person name="Thoulutsang Y."/>
            <person name="Thoulutsang D."/>
            <person name="Topham K."/>
            <person name="Topping I."/>
            <person name="Tsamla T."/>
            <person name="Vassiliev H."/>
            <person name="Vo A."/>
            <person name="Wangchuk T."/>
            <person name="Wangdi T."/>
            <person name="Weiand M."/>
            <person name="Wilkinson J."/>
            <person name="Wilson A."/>
            <person name="Yadav S."/>
            <person name="Young G."/>
            <person name="Yu Q."/>
            <person name="Zembek L."/>
            <person name="Zhong D."/>
            <person name="Zimmer A."/>
            <person name="Zwirko Z."/>
            <person name="Jaffe D.B."/>
            <person name="Alvarez P."/>
            <person name="Brockman W."/>
            <person name="Butler J."/>
            <person name="Chin C."/>
            <person name="Gnerre S."/>
            <person name="Grabherr M."/>
            <person name="Kleber M."/>
            <person name="Mauceli E."/>
            <person name="MacCallum I."/>
        </authorList>
    </citation>
    <scope>NUCLEOTIDE SEQUENCE [LARGE SCALE GENOMIC DNA]</scope>
    <source>
        <strain evidence="13">white501</strain>
    </source>
</reference>
<gene>
    <name evidence="12" type="primary">Dsim\GD22700</name>
    <name evidence="12" type="ORF">Dsim_GD22700</name>
</gene>
<feature type="domain" description="EGF-like" evidence="11">
    <location>
        <begin position="3022"/>
        <end position="3056"/>
    </location>
</feature>
<feature type="domain" description="EGF-like" evidence="11">
    <location>
        <begin position="581"/>
        <end position="625"/>
    </location>
</feature>
<feature type="disulfide bond" evidence="9">
    <location>
        <begin position="799"/>
        <end position="816"/>
    </location>
</feature>
<dbReference type="GO" id="GO:0005509">
    <property type="term" value="F:calcium ion binding"/>
    <property type="evidence" value="ECO:0007669"/>
    <property type="project" value="InterPro"/>
</dbReference>
<feature type="domain" description="EGF-like" evidence="11">
    <location>
        <begin position="1685"/>
        <end position="1723"/>
    </location>
</feature>
<dbReference type="PROSITE" id="PS01186">
    <property type="entry name" value="EGF_2"/>
    <property type="match status" value="18"/>
</dbReference>
<feature type="domain" description="EGF-like" evidence="11">
    <location>
        <begin position="2754"/>
        <end position="2792"/>
    </location>
</feature>
<keyword evidence="7 9" id="KW-1015">Disulfide bond</keyword>
<evidence type="ECO:0000256" key="2">
    <source>
        <dbReference type="ARBA" id="ARBA00022525"/>
    </source>
</evidence>
<comment type="caution">
    <text evidence="9">Lacks conserved residue(s) required for the propagation of feature annotation.</text>
</comment>
<dbReference type="CDD" id="cd00054">
    <property type="entry name" value="EGF_CA"/>
    <property type="match status" value="9"/>
</dbReference>
<dbReference type="FunFam" id="2.10.25.10:FF:000038">
    <property type="entry name" value="Fibrillin 2"/>
    <property type="match status" value="6"/>
</dbReference>
<feature type="signal peptide" evidence="10">
    <location>
        <begin position="1"/>
        <end position="21"/>
    </location>
</feature>
<dbReference type="InterPro" id="IPR024731">
    <property type="entry name" value="NELL2-like_EGF"/>
</dbReference>
<dbReference type="InterPro" id="IPR018097">
    <property type="entry name" value="EGF_Ca-bd_CS"/>
</dbReference>
<evidence type="ECO:0000256" key="8">
    <source>
        <dbReference type="ARBA" id="ARBA00023180"/>
    </source>
</evidence>
<feature type="domain" description="EGF-like" evidence="11">
    <location>
        <begin position="2226"/>
        <end position="2264"/>
    </location>
</feature>
<feature type="disulfide bond" evidence="9">
    <location>
        <begin position="1959"/>
        <end position="1969"/>
    </location>
</feature>
<keyword evidence="5" id="KW-0677">Repeat</keyword>
<evidence type="ECO:0000313" key="13">
    <source>
        <dbReference type="Proteomes" id="UP000000304"/>
    </source>
</evidence>
<evidence type="ECO:0000259" key="11">
    <source>
        <dbReference type="PROSITE" id="PS50026"/>
    </source>
</evidence>
<dbReference type="SUPFAM" id="SSF57184">
    <property type="entry name" value="Growth factor receptor domain"/>
    <property type="match status" value="6"/>
</dbReference>
<feature type="domain" description="EGF-like" evidence="11">
    <location>
        <begin position="3091"/>
        <end position="3129"/>
    </location>
</feature>
<evidence type="ECO:0000256" key="9">
    <source>
        <dbReference type="PROSITE-ProRule" id="PRU00076"/>
    </source>
</evidence>
<dbReference type="OMA" id="PPRHPCQ"/>
<evidence type="ECO:0000256" key="1">
    <source>
        <dbReference type="ARBA" id="ARBA00004613"/>
    </source>
</evidence>
<dbReference type="FunFam" id="2.10.25.10:FF:000959">
    <property type="entry name" value="Dumpy, isoform R"/>
    <property type="match status" value="1"/>
</dbReference>
<dbReference type="InterPro" id="IPR026823">
    <property type="entry name" value="cEGF"/>
</dbReference>
<feature type="domain" description="EGF-like" evidence="11">
    <location>
        <begin position="330"/>
        <end position="373"/>
    </location>
</feature>
<evidence type="ECO:0000313" key="12">
    <source>
        <dbReference type="EMBL" id="EDX03726.1"/>
    </source>
</evidence>
<keyword evidence="4 10" id="KW-0732">Signal</keyword>
<dbReference type="FunFam" id="2.10.25.10:FF:000555">
    <property type="entry name" value="Dumpy, isoform I"/>
    <property type="match status" value="1"/>
</dbReference>
<dbReference type="InterPro" id="IPR048407">
    <property type="entry name" value="Dumpy_DPY"/>
</dbReference>
<feature type="domain" description="EGF-like" evidence="11">
    <location>
        <begin position="129"/>
        <end position="167"/>
    </location>
</feature>
<feature type="domain" description="EGF-like" evidence="11">
    <location>
        <begin position="1956"/>
        <end position="1993"/>
    </location>
</feature>
<dbReference type="GO" id="GO:0005576">
    <property type="term" value="C:extracellular region"/>
    <property type="evidence" value="ECO:0007669"/>
    <property type="project" value="UniProtKB-SubCell"/>
</dbReference>
<dbReference type="InterPro" id="IPR009030">
    <property type="entry name" value="Growth_fac_rcpt_cys_sf"/>
</dbReference>
<feature type="domain" description="EGF-like" evidence="11">
    <location>
        <begin position="255"/>
        <end position="289"/>
    </location>
</feature>
<accession>B4Q310</accession>
<dbReference type="SMART" id="SM00274">
    <property type="entry name" value="FOLN"/>
    <property type="match status" value="12"/>
</dbReference>
<feature type="domain" description="EGF-like" evidence="11">
    <location>
        <begin position="1319"/>
        <end position="1358"/>
    </location>
</feature>
<feature type="disulfide bond" evidence="9">
    <location>
        <begin position="1855"/>
        <end position="1865"/>
    </location>
</feature>
<evidence type="ECO:0000256" key="6">
    <source>
        <dbReference type="ARBA" id="ARBA00022837"/>
    </source>
</evidence>
<dbReference type="InterPro" id="IPR003645">
    <property type="entry name" value="Fol_N"/>
</dbReference>
<dbReference type="HOGENOM" id="CLU_000082_0_0_1"/>
<comment type="subcellular location">
    <subcellularLocation>
        <location evidence="1">Secreted</location>
    </subcellularLocation>
</comment>
<feature type="domain" description="EGF-like" evidence="11">
    <location>
        <begin position="212"/>
        <end position="249"/>
    </location>
</feature>
<evidence type="ECO:0000256" key="7">
    <source>
        <dbReference type="ARBA" id="ARBA00023157"/>
    </source>
</evidence>
<feature type="domain" description="EGF-like" evidence="11">
    <location>
        <begin position="2108"/>
        <end position="2141"/>
    </location>
</feature>
<dbReference type="Pfam" id="PF07645">
    <property type="entry name" value="EGF_CA"/>
    <property type="match status" value="12"/>
</dbReference>
<feature type="domain" description="EGF-like" evidence="11">
    <location>
        <begin position="168"/>
        <end position="211"/>
    </location>
</feature>
<dbReference type="Pfam" id="PF21164">
    <property type="entry name" value="Dumpy_DPY"/>
    <property type="match status" value="12"/>
</dbReference>
<keyword evidence="6" id="KW-0106">Calcium</keyword>
<dbReference type="InterPro" id="IPR000152">
    <property type="entry name" value="EGF-type_Asp/Asn_hydroxyl_site"/>
</dbReference>
<feature type="domain" description="EGF-like" evidence="11">
    <location>
        <begin position="2865"/>
        <end position="2903"/>
    </location>
</feature>
<dbReference type="InterPro" id="IPR049883">
    <property type="entry name" value="NOTCH1_EGF-like"/>
</dbReference>
<dbReference type="SMART" id="SM00181">
    <property type="entry name" value="EGF"/>
    <property type="match status" value="60"/>
</dbReference>
<dbReference type="EMBL" id="CM000361">
    <property type="protein sequence ID" value="EDX03726.1"/>
    <property type="molecule type" value="Genomic_DNA"/>
</dbReference>
<dbReference type="Pfam" id="PF12947">
    <property type="entry name" value="EGF_3"/>
    <property type="match status" value="1"/>
</dbReference>
<dbReference type="FunFam" id="2.10.25.10:FF:000686">
    <property type="entry name" value="Dumpy, isoform Z"/>
    <property type="match status" value="1"/>
</dbReference>
<evidence type="ECO:0000256" key="10">
    <source>
        <dbReference type="SAM" id="SignalP"/>
    </source>
</evidence>
<dbReference type="STRING" id="7240.B4Q310"/>
<dbReference type="Pfam" id="PF12662">
    <property type="entry name" value="cEGF"/>
    <property type="match status" value="1"/>
</dbReference>
<dbReference type="Gene3D" id="2.10.25.10">
    <property type="entry name" value="Laminin"/>
    <property type="match status" value="16"/>
</dbReference>
<proteinExistence type="predicted"/>
<evidence type="ECO:0000256" key="5">
    <source>
        <dbReference type="ARBA" id="ARBA00022737"/>
    </source>
</evidence>
<feature type="domain" description="EGF-like" evidence="11">
    <location>
        <begin position="1897"/>
        <end position="1935"/>
    </location>
</feature>
<dbReference type="PANTHER" id="PTHR22963:SF39">
    <property type="entry name" value="DUMPY"/>
    <property type="match status" value="1"/>
</dbReference>
<feature type="domain" description="EGF-like" evidence="11">
    <location>
        <begin position="2060"/>
        <end position="2097"/>
    </location>
</feature>
<dbReference type="OrthoDB" id="4405280at2759"/>
<feature type="domain" description="EGF-like" evidence="11">
    <location>
        <begin position="1792"/>
        <end position="1831"/>
    </location>
</feature>
<dbReference type="InterPro" id="IPR001881">
    <property type="entry name" value="EGF-like_Ca-bd_dom"/>
</dbReference>
<dbReference type="PANTHER" id="PTHR22963">
    <property type="entry name" value="ENDOGLIN-RELATED"/>
    <property type="match status" value="1"/>
</dbReference>
<feature type="disulfide bond" evidence="9">
    <location>
        <begin position="3025"/>
        <end position="3035"/>
    </location>
</feature>
<feature type="domain" description="EGF-like" evidence="11">
    <location>
        <begin position="2647"/>
        <end position="2686"/>
    </location>
</feature>
<dbReference type="FunFam" id="2.10.25.10:FF:000265">
    <property type="entry name" value="Dumpy, isoform P"/>
    <property type="match status" value="1"/>
</dbReference>
<feature type="domain" description="EGF-like" evidence="11">
    <location>
        <begin position="1279"/>
        <end position="1318"/>
    </location>
</feature>
<name>B4Q310_DROSI</name>
<dbReference type="SUPFAM" id="SSF57196">
    <property type="entry name" value="EGF/Laminin"/>
    <property type="match status" value="7"/>
</dbReference>
<organism evidence="12 13">
    <name type="scientific">Drosophila simulans</name>
    <name type="common">Fruit fly</name>
    <dbReference type="NCBI Taxonomy" id="7240"/>
    <lineage>
        <taxon>Eukaryota</taxon>
        <taxon>Metazoa</taxon>
        <taxon>Ecdysozoa</taxon>
        <taxon>Arthropoda</taxon>
        <taxon>Hexapoda</taxon>
        <taxon>Insecta</taxon>
        <taxon>Pterygota</taxon>
        <taxon>Neoptera</taxon>
        <taxon>Endopterygota</taxon>
        <taxon>Diptera</taxon>
        <taxon>Brachycera</taxon>
        <taxon>Muscomorpha</taxon>
        <taxon>Ephydroidea</taxon>
        <taxon>Drosophilidae</taxon>
        <taxon>Drosophila</taxon>
        <taxon>Sophophora</taxon>
    </lineage>
</organism>
<feature type="domain" description="EGF-like" evidence="11">
    <location>
        <begin position="789"/>
        <end position="832"/>
    </location>
</feature>
<dbReference type="FunFam" id="2.10.25.10:FF:000663">
    <property type="entry name" value="Dumpy, isoform Z"/>
    <property type="match status" value="2"/>
</dbReference>
<dbReference type="PhylomeDB" id="B4Q310"/>
<dbReference type="Gene3D" id="2.90.20.10">
    <property type="entry name" value="Plasmodium vivax P25 domain"/>
    <property type="match status" value="2"/>
</dbReference>
<evidence type="ECO:0000256" key="3">
    <source>
        <dbReference type="ARBA" id="ARBA00022536"/>
    </source>
</evidence>
<feature type="domain" description="EGF-like" evidence="11">
    <location>
        <begin position="746"/>
        <end position="786"/>
    </location>
</feature>
<dbReference type="InterPro" id="IPR006150">
    <property type="entry name" value="Cys_repeat_1"/>
</dbReference>
<dbReference type="PROSITE" id="PS50026">
    <property type="entry name" value="EGF_3"/>
    <property type="match status" value="35"/>
</dbReference>
<keyword evidence="8" id="KW-0325">Glycoprotein</keyword>
<feature type="domain" description="EGF-like" evidence="11">
    <location>
        <begin position="3150"/>
        <end position="3184"/>
    </location>
</feature>
<feature type="domain" description="EGF-like" evidence="11">
    <location>
        <begin position="2545"/>
        <end position="2583"/>
    </location>
</feature>
<keyword evidence="3 9" id="KW-0245">EGF-like domain</keyword>
<feature type="domain" description="EGF-like" evidence="11">
    <location>
        <begin position="2171"/>
        <end position="2206"/>
    </location>
</feature>
<feature type="domain" description="EGF-like" evidence="11">
    <location>
        <begin position="1852"/>
        <end position="1889"/>
    </location>
</feature>
<feature type="domain" description="EGF-like" evidence="11">
    <location>
        <begin position="414"/>
        <end position="457"/>
    </location>
</feature>
<feature type="disulfide bond" evidence="9">
    <location>
        <begin position="3153"/>
        <end position="3163"/>
    </location>
</feature>
<protein>
    <submittedName>
        <fullName evidence="12">GD22700</fullName>
    </submittedName>
</protein>
<keyword evidence="13" id="KW-1185">Reference proteome</keyword>
<feature type="domain" description="EGF-like" evidence="11">
    <location>
        <begin position="374"/>
        <end position="413"/>
    </location>
</feature>
<feature type="domain" description="EGF-like" evidence="11">
    <location>
        <begin position="2001"/>
        <end position="2039"/>
    </location>
</feature>
<feature type="domain" description="EGF-like" evidence="11">
    <location>
        <begin position="833"/>
        <end position="876"/>
    </location>
</feature>
<dbReference type="PROSITE" id="PS01187">
    <property type="entry name" value="EGF_CA"/>
    <property type="match status" value="8"/>
</dbReference>
<feature type="domain" description="EGF-like" evidence="11">
    <location>
        <begin position="497"/>
        <end position="535"/>
    </location>
</feature>
<sequence>MKIFLPLVTWIVLLLSSAVHSQYSQQPQPFKTNLRANSRFRGEVFYLNLENGYFGCQVNESTEYLQLFNLSKLCDGTQDCFLGADELSKELKCTNDCDKDGTKCTHGACLNGVCHCNDGYGGCNCVDKDENECKQRPCDVFAHCTNTLGSFTCTCFPGYRGNGFHCEDIDECQDPAIAARCVENAECCNLPAHFLCKCKDGYEGDGEVLCTDVDECRNPENCGPNALCTNTPGNYTCSCPEGYVGNNPYREGCQDVDECSYPNVCGPGAICVNLGGSFQCRCPSGFVLEHDPHADQLPQPLNTQQLGYGPGATDVAPYQRTSGAGLACLDIDECNQPDGVAKCGTNAKCINFPGSYRCLCPSGFQGQGYLHCENINECQDNPCGENAICTDTVGSFVCTCKPDYTGDPFRGCVDIDECTALDKPCGQHAVCENTVPGYNCKCPQGYDGKPDPKVACEQVDVNILCSSNFDCTNNAECIENQCFCLDGFEPIGSSCVDIDECRTHAEVCGPHAQCLNTPGSYGCECEAGYVGSPPRMACKQPCEDVRCGAHAYCKPDQNEAYCVCEDGWTYNPSDVAAGCVDIDECDVMHGPFGSCGQNATCTNSAGGFTCACPPGFSGDPHSKCVDVDECRTGASKCGAGAECVNVPGGGYTCRCPGNTIADPDPSVRCVPIVSCSANEDCPGNSICDATKRCLCPEPNIGNDCRHPCEALNCGAHAQCMLANGQAQCLCAPGYTGNSALAGGCNDIDECRANPCAEKAICSNTAGGYLCQCPGGSSGDPYREGCITSKTVGCSDTNPCATGETCVQDSYTGNSVCICRQGYERNPENGQCQDVDECSVQRGKPACGLNALCKNLPGSYECRCPQGHNGNPFIMCEICNTPECQCQSPYKLVGNSCVLSGCSSGQACPSGAECISIAGGVSYCACPKGYQTQPDGSCVDVEECEERGAQLCAFGAQCVNKPGSYSCHCPEGYQGDAYNGLCALAQRKCAADRECATNEKCIQPGECVCPPPYFLDPQDNNKCKSPCERFPCGINAKCTPSDPPQCMCEAGFKGDPLLGCTDEDECSHLPCAYGAYCVNKKGGYQCVCPKDYTGDPYKSGCIFESGTPKSKCLSNDDCASNLACLEGSCVSPCSSLLCGSNAYCETEQHAGWCRCRVGYVKNGDGDCVSQCQDVICGDGALCIPTSEGPTCKCPQGQLGNPFPGGSCSTDQCSAARPCGERQICINGRCKERCEGVVCGIGATPVLSGCERTLTASTDGSEQMRCTRNFGNPYEGCGAQSKNVCQPNSCGRDAECRAVGNHISCLCPQGFSGNPYIGCQDVDECANKPCGLNAACLNRAGGFECLCLSGHAGNPYSSCQPIESKFCQDANKCKCNERMECPDGYSCQKGQCKNLCSQASCGPRAICDAGNCICPMGYIGDPHDQVQGCSIRGQCSNDADCLHSEICFQLGKGLRKCVDACSKIQCGPNALCVSEDHRSSCICSDGFFGNPSNLQVGCQPERTLPEEEDKCKSDQDCSRGYGCQASVHGIKECINLCSNVVCGPNELCKINPAGHAICNCAESYVWNPVVSSCEKPSLPDCTSDANCPDASACRPDVLGVLKCVAICDAFTCPANSVCVARQHQGRCDCLNGFVGNPNDRNGCQPAQKHHCRNHAECQESEACIKDESTQTLGCRPACETPPPTEKSGNPCIPSPCGPNSKCLDVRGSPACSCLPDYLGRPPNCRPECLSSADCPANLACVNQRCSNPCIGACGLHSVCTVIKHRPACECVPGYTGDPFSGCAIVQQIAPPDETRNPCNPSPCGANAICRERNGAGSCACLPEYFGDPYSGCRPECVQNDDCDRSRACINNKCQDPCPGACGINAECRVLNHGPNCNCFDGYTGDPHRSCSLIEVVTIRPEPCKPSPCGPYSQCLDTNSHAVCSCLEGYIGAPPSCKPECVVSSECPQNRACINQKCEDPCRGSCGNNAKCQVVNHNPICTCQPGMTGDPISGCEPMPEVKNVENPCVPSPCGPNSVCRQIGNQAACSCNAGYIGRPPTCRPECTNNDECQNHLSCQQERCVDPCPGSCGSNAICQVVQHNAVCSCADGYEGEPLFGCQLIPAVTPTESPSSPCEPSPCGPHAECRERNGAGACYCHDGFEGNPYDAQRGCRRECENNDDCTAVQACSRFKCVDPCNNICGDYAICTVDKHVPTCDCPPGYTGDPFFSCKPVPVTPPITNDNTTPSPAPASCVPSPCGPNAKCQIVGNSPACSCLPNFIGAPPRCRPECVLNSECGPTEACINQKCADPCSGSCGFEAKCHVLNHLPICNCIEGYEGDPFVRCTKKEEERSPPLPNDPCNPSPCGQNADCFAGECRCQNNYQGNAYEGCRPECTLSADCPRDKACMRNRCVDPCPGICGTNAVCEVMNHIPVCSCVKGYEGDPFVNCRVKPVVEDPIIEACSPSPCGANSQCRDVNGHAVCSCLEGYIGAPPQCRPECVVSSECSALQACVNKKCVDPCAAACGLEARCEVINHSPICGCPPGRTGDPFKQCVVLPPIAVPDVKSPPQDPCVPSPCGPNSICKNDRNGPVCQCQPEFFGSPPNCRPECIINPDCQSTQACINNKCSNPCPESCGTNAECRVIGHAVSCSCPTGYAGNAFVQCVPQQEEPPKPCQPSPCGPNAECIERNGAAACKCIDEYQGNPYEGCRPECVLSSDCPTDKTCIRNKCQDPCPGICGLNAQCYAVNHVPNCVCNDGYTGDPFASCRRVEVTTPPPVSDPCIPSPCGANSKCRVANGLAVCSCLDTFIGAPPNCKPECTVNAECPSNRACHKFRCANPCAKTCGLNAKCEVINHNPICSCPLDMTGDPFARCYPAPPPPPPGPKDEPIRRPCQPSPCGLNSECRVRDDQASCSCLPNFIGAPPNCRPECVVNTDCSPDQACIAEKCRDPCDGSCGVDSECRVQNHLAICTCRGGFPDLTIPSDRTISTLPPLPFGGPNSQCRELNDQAVCSCLELYIGLPPNCRPECVLSTECPTDKACISQRCQDPCPGTCGINAECRVRNHSPLCQCRQGFTGDSFTRCYPLPRKRLILFRIEHPVNVIFNLAPPPVIERVERDPCLPSPCGLNSQCRNVQGVPSCTCLPDFLGAPPNCRPECTISAECPSNLACIREKCIDPCPGSCGYAAECSVVNHTPICVCPAGFTGDPFSSCRPAPPPEPTQSEYVDPCNPSPCGPNAQCNAGICTCLAEFHGDPYSGCRPECVLNSDCPRDKACRSSKCVNPCPGTCGENAICDVINHIPMCRCPERTAGSAFIRCSPVQISMCLPTITLWSKLAVPIG</sequence>
<feature type="chain" id="PRO_5002822868" evidence="10">
    <location>
        <begin position="22"/>
        <end position="3314"/>
    </location>
</feature>
<feature type="disulfide bond" evidence="9">
    <location>
        <begin position="2063"/>
        <end position="2073"/>
    </location>
</feature>
<dbReference type="SMART" id="SM00286">
    <property type="entry name" value="PTI"/>
    <property type="match status" value="7"/>
</dbReference>
<dbReference type="SMART" id="SM00179">
    <property type="entry name" value="EGF_CA"/>
    <property type="match status" value="21"/>
</dbReference>
<feature type="disulfide bond" evidence="9">
    <location>
        <begin position="2174"/>
        <end position="2184"/>
    </location>
</feature>
<evidence type="ECO:0000256" key="4">
    <source>
        <dbReference type="ARBA" id="ARBA00022729"/>
    </source>
</evidence>
<feature type="domain" description="EGF-like" evidence="11">
    <location>
        <begin position="2435"/>
        <end position="2473"/>
    </location>
</feature>
<dbReference type="SUPFAM" id="SSF90148">
    <property type="entry name" value="DPY module"/>
    <property type="match status" value="10"/>
</dbReference>
<dbReference type="PROSITE" id="PS00010">
    <property type="entry name" value="ASX_HYDROXYL"/>
    <property type="match status" value="14"/>
</dbReference>
<feature type="domain" description="EGF-like" evidence="11">
    <location>
        <begin position="1061"/>
        <end position="1101"/>
    </location>
</feature>
<dbReference type="InterPro" id="IPR000742">
    <property type="entry name" value="EGF"/>
</dbReference>
<feature type="domain" description="EGF-like" evidence="11">
    <location>
        <begin position="939"/>
        <end position="982"/>
    </location>
</feature>
<feature type="domain" description="EGF-like" evidence="11">
    <location>
        <begin position="626"/>
        <end position="670"/>
    </location>
</feature>
<dbReference type="FunFam" id="2.10.25.10:FF:000526">
    <property type="entry name" value="Dumpy, isoform J"/>
    <property type="match status" value="1"/>
</dbReference>
<keyword evidence="2" id="KW-0964">Secreted</keyword>
<dbReference type="SMART" id="SM00289">
    <property type="entry name" value="WR1"/>
    <property type="match status" value="9"/>
</dbReference>